<gene>
    <name evidence="1" type="ORF">DFH94DRAFT_851511</name>
</gene>
<reference evidence="1" key="2">
    <citation type="journal article" date="2020" name="Nat. Commun.">
        <title>Large-scale genome sequencing of mycorrhizal fungi provides insights into the early evolution of symbiotic traits.</title>
        <authorList>
            <person name="Miyauchi S."/>
            <person name="Kiss E."/>
            <person name="Kuo A."/>
            <person name="Drula E."/>
            <person name="Kohler A."/>
            <person name="Sanchez-Garcia M."/>
            <person name="Morin E."/>
            <person name="Andreopoulos B."/>
            <person name="Barry K.W."/>
            <person name="Bonito G."/>
            <person name="Buee M."/>
            <person name="Carver A."/>
            <person name="Chen C."/>
            <person name="Cichocki N."/>
            <person name="Clum A."/>
            <person name="Culley D."/>
            <person name="Crous P.W."/>
            <person name="Fauchery L."/>
            <person name="Girlanda M."/>
            <person name="Hayes R.D."/>
            <person name="Keri Z."/>
            <person name="LaButti K."/>
            <person name="Lipzen A."/>
            <person name="Lombard V."/>
            <person name="Magnuson J."/>
            <person name="Maillard F."/>
            <person name="Murat C."/>
            <person name="Nolan M."/>
            <person name="Ohm R.A."/>
            <person name="Pangilinan J."/>
            <person name="Pereira M.F."/>
            <person name="Perotto S."/>
            <person name="Peter M."/>
            <person name="Pfister S."/>
            <person name="Riley R."/>
            <person name="Sitrit Y."/>
            <person name="Stielow J.B."/>
            <person name="Szollosi G."/>
            <person name="Zifcakova L."/>
            <person name="Stursova M."/>
            <person name="Spatafora J.W."/>
            <person name="Tedersoo L."/>
            <person name="Vaario L.M."/>
            <person name="Yamada A."/>
            <person name="Yan M."/>
            <person name="Wang P."/>
            <person name="Xu J."/>
            <person name="Bruns T."/>
            <person name="Baldrian P."/>
            <person name="Vilgalys R."/>
            <person name="Dunand C."/>
            <person name="Henrissat B."/>
            <person name="Grigoriev I.V."/>
            <person name="Hibbett D."/>
            <person name="Nagy L.G."/>
            <person name="Martin F.M."/>
        </authorList>
    </citation>
    <scope>NUCLEOTIDE SEQUENCE</scope>
    <source>
        <strain evidence="1">Prilba</strain>
    </source>
</reference>
<organism evidence="1 2">
    <name type="scientific">Russula ochroleuca</name>
    <dbReference type="NCBI Taxonomy" id="152965"/>
    <lineage>
        <taxon>Eukaryota</taxon>
        <taxon>Fungi</taxon>
        <taxon>Dikarya</taxon>
        <taxon>Basidiomycota</taxon>
        <taxon>Agaricomycotina</taxon>
        <taxon>Agaricomycetes</taxon>
        <taxon>Russulales</taxon>
        <taxon>Russulaceae</taxon>
        <taxon>Russula</taxon>
    </lineage>
</organism>
<evidence type="ECO:0000313" key="2">
    <source>
        <dbReference type="Proteomes" id="UP000759537"/>
    </source>
</evidence>
<proteinExistence type="predicted"/>
<dbReference type="Proteomes" id="UP000759537">
    <property type="component" value="Unassembled WGS sequence"/>
</dbReference>
<name>A0A9P5N0V9_9AGAM</name>
<dbReference type="AlphaFoldDB" id="A0A9P5N0V9"/>
<protein>
    <recommendedName>
        <fullName evidence="3">HNH nuclease domain-containing protein</fullName>
    </recommendedName>
</protein>
<keyword evidence="2" id="KW-1185">Reference proteome</keyword>
<evidence type="ECO:0008006" key="3">
    <source>
        <dbReference type="Google" id="ProtNLM"/>
    </source>
</evidence>
<reference evidence="1" key="1">
    <citation type="submission" date="2019-10" db="EMBL/GenBank/DDBJ databases">
        <authorList>
            <consortium name="DOE Joint Genome Institute"/>
            <person name="Kuo A."/>
            <person name="Miyauchi S."/>
            <person name="Kiss E."/>
            <person name="Drula E."/>
            <person name="Kohler A."/>
            <person name="Sanchez-Garcia M."/>
            <person name="Andreopoulos B."/>
            <person name="Barry K.W."/>
            <person name="Bonito G."/>
            <person name="Buee M."/>
            <person name="Carver A."/>
            <person name="Chen C."/>
            <person name="Cichocki N."/>
            <person name="Clum A."/>
            <person name="Culley D."/>
            <person name="Crous P.W."/>
            <person name="Fauchery L."/>
            <person name="Girlanda M."/>
            <person name="Hayes R."/>
            <person name="Keri Z."/>
            <person name="LaButti K."/>
            <person name="Lipzen A."/>
            <person name="Lombard V."/>
            <person name="Magnuson J."/>
            <person name="Maillard F."/>
            <person name="Morin E."/>
            <person name="Murat C."/>
            <person name="Nolan M."/>
            <person name="Ohm R."/>
            <person name="Pangilinan J."/>
            <person name="Pereira M."/>
            <person name="Perotto S."/>
            <person name="Peter M."/>
            <person name="Riley R."/>
            <person name="Sitrit Y."/>
            <person name="Stielow B."/>
            <person name="Szollosi G."/>
            <person name="Zifcakova L."/>
            <person name="Stursova M."/>
            <person name="Spatafora J.W."/>
            <person name="Tedersoo L."/>
            <person name="Vaario L.-M."/>
            <person name="Yamada A."/>
            <person name="Yan M."/>
            <person name="Wang P."/>
            <person name="Xu J."/>
            <person name="Bruns T."/>
            <person name="Baldrian P."/>
            <person name="Vilgalys R."/>
            <person name="Henrissat B."/>
            <person name="Grigoriev I.V."/>
            <person name="Hibbett D."/>
            <person name="Nagy L.G."/>
            <person name="Martin F.M."/>
        </authorList>
    </citation>
    <scope>NUCLEOTIDE SEQUENCE</scope>
    <source>
        <strain evidence="1">Prilba</strain>
    </source>
</reference>
<evidence type="ECO:0000313" key="1">
    <source>
        <dbReference type="EMBL" id="KAF8483609.1"/>
    </source>
</evidence>
<accession>A0A9P5N0V9</accession>
<comment type="caution">
    <text evidence="1">The sequence shown here is derived from an EMBL/GenBank/DDBJ whole genome shotgun (WGS) entry which is preliminary data.</text>
</comment>
<dbReference type="OrthoDB" id="2833246at2759"/>
<sequence length="369" mass="40653">MTLKAPYILALCEAAQQSSVTFGMATRLGAQNQSFNVDAAKGIHSIVTFSPATESVAIDFLNEFQKVSCLHHLVASVLSGEADADADQWAQDVLMAVRDLDPQEVPMALKPVLALASEYLTHLLIAVRNPGGKETPQVSACPTRDIVQTLPRITALINEAVVNRSQAVLKTLIYARDGYNCALTDFSFDPQADSIKPRCAHVLPFYLHDMPASLRIIESFTGKQSSVEATLANINHPRNAFHVQIDARDYFDELKWGIEATQADGQTKYLYRKVASKSCATIRRRDGDEILFNRGKNGNVIDGPDPEYCNLKLAIARAFHASGAADIIAEIYDNDDEDDFVARPIYFGGPFTSDDILCRRLDDRLAPYV</sequence>
<dbReference type="EMBL" id="WHVB01000004">
    <property type="protein sequence ID" value="KAF8483609.1"/>
    <property type="molecule type" value="Genomic_DNA"/>
</dbReference>